<proteinExistence type="predicted"/>
<evidence type="ECO:0000313" key="3">
    <source>
        <dbReference type="Proteomes" id="UP000679575"/>
    </source>
</evidence>
<dbReference type="Gene3D" id="3.40.50.12780">
    <property type="entry name" value="N-terminal domain of ligase-like"/>
    <property type="match status" value="1"/>
</dbReference>
<dbReference type="EMBL" id="CP073587">
    <property type="protein sequence ID" value="QUN05712.1"/>
    <property type="molecule type" value="Genomic_DNA"/>
</dbReference>
<dbReference type="SUPFAM" id="SSF56801">
    <property type="entry name" value="Acetyl-CoA synthetase-like"/>
    <property type="match status" value="1"/>
</dbReference>
<protein>
    <submittedName>
        <fullName evidence="2">Acyl--CoA ligase</fullName>
    </submittedName>
</protein>
<dbReference type="RefSeq" id="WP_212594739.1">
    <property type="nucleotide sequence ID" value="NZ_CP073587.1"/>
</dbReference>
<dbReference type="PANTHER" id="PTHR45398">
    <property type="match status" value="1"/>
</dbReference>
<dbReference type="Proteomes" id="UP000679575">
    <property type="component" value="Chromosome"/>
</dbReference>
<dbReference type="InterPro" id="IPR045851">
    <property type="entry name" value="AMP-bd_C_sf"/>
</dbReference>
<dbReference type="InterPro" id="IPR000873">
    <property type="entry name" value="AMP-dep_synth/lig_dom"/>
</dbReference>
<reference evidence="2 3" key="1">
    <citation type="submission" date="2021-04" db="EMBL/GenBank/DDBJ databases">
        <title>Novel species identification of genus Shewanella.</title>
        <authorList>
            <person name="Liu G."/>
        </authorList>
    </citation>
    <scope>NUCLEOTIDE SEQUENCE [LARGE SCALE GENOMIC DNA]</scope>
    <source>
        <strain evidence="2 3">FJAT-54481</strain>
    </source>
</reference>
<gene>
    <name evidence="2" type="ORF">KDN34_16275</name>
</gene>
<accession>A0ABX7YSK8</accession>
<name>A0ABX7YSK8_9GAMM</name>
<evidence type="ECO:0000259" key="1">
    <source>
        <dbReference type="Pfam" id="PF00501"/>
    </source>
</evidence>
<keyword evidence="2" id="KW-0436">Ligase</keyword>
<evidence type="ECO:0000313" key="2">
    <source>
        <dbReference type="EMBL" id="QUN05712.1"/>
    </source>
</evidence>
<dbReference type="PANTHER" id="PTHR45398:SF1">
    <property type="entry name" value="ENZYME, PUTATIVE (JCVI)-RELATED"/>
    <property type="match status" value="1"/>
</dbReference>
<dbReference type="GO" id="GO:0016874">
    <property type="term" value="F:ligase activity"/>
    <property type="evidence" value="ECO:0007669"/>
    <property type="project" value="UniProtKB-KW"/>
</dbReference>
<dbReference type="InterPro" id="IPR020845">
    <property type="entry name" value="AMP-binding_CS"/>
</dbReference>
<keyword evidence="3" id="KW-1185">Reference proteome</keyword>
<organism evidence="2 3">
    <name type="scientific">Shewanella yunxiaonensis</name>
    <dbReference type="NCBI Taxonomy" id="2829809"/>
    <lineage>
        <taxon>Bacteria</taxon>
        <taxon>Pseudomonadati</taxon>
        <taxon>Pseudomonadota</taxon>
        <taxon>Gammaproteobacteria</taxon>
        <taxon>Alteromonadales</taxon>
        <taxon>Shewanellaceae</taxon>
        <taxon>Shewanella</taxon>
    </lineage>
</organism>
<dbReference type="PROSITE" id="PS00455">
    <property type="entry name" value="AMP_BINDING"/>
    <property type="match status" value="1"/>
</dbReference>
<dbReference type="Pfam" id="PF00501">
    <property type="entry name" value="AMP-binding"/>
    <property type="match status" value="1"/>
</dbReference>
<feature type="domain" description="AMP-dependent synthetase/ligase" evidence="1">
    <location>
        <begin position="134"/>
        <end position="288"/>
    </location>
</feature>
<dbReference type="InterPro" id="IPR042099">
    <property type="entry name" value="ANL_N_sf"/>
</dbReference>
<dbReference type="Gene3D" id="3.30.300.30">
    <property type="match status" value="1"/>
</dbReference>
<sequence>MTELLKSWLSQGPSGQQLISFNHHDIVTGGLFATQVHHLHKRLVTSSEQRWLLACDSSDQFAVGLCAALLAGKQLILPANTQPGTLSELTHEFDAVLADQPLCEGKQYIALKKELSQPLAPWPKLPPDCDFGELILFTSGSSGYPKAVRKTLRQLDAEVTVLEQTFAKHLPHCSVIATVSHQHIYGLLFKILWPLAASRPFLSDLVEYPETLSYYTALFPKLCLISSPAQLSRLPEALGFERQIHTPSLIFSSGGPLSLEAAQGIRQCYGSFPIEVYGSTETGGIGYRRQHSADTPWRAFAPMVLNIDPEDNALLLQSPYLEDNQVLRCEDKITLLDKELFRLEGRLDRIVKIEEKRLSLTQMEGLLNSHPWVQQSHLLLLEAPRQQLGAVVELSAYGKQQLAIEGKLSINNGLKAHLLSQFERVTLPRRWRYPDTMPMNAQGKLLKQEIVQLFDHD</sequence>